<dbReference type="EMBL" id="CAJOBA010003601">
    <property type="protein sequence ID" value="CAF3687212.1"/>
    <property type="molecule type" value="Genomic_DNA"/>
</dbReference>
<sequence length="288" mass="31611">MHFGYYVVTDPVSLEKKTFGMLKLMSPNCCETSSSKTTSTVSGNISSSTLSSSPSTISYPLAQADHHITCVIIGDSQIGKSSLVVSYTTNDFPSTYIPTAFDNYSVDISVGNRLVHFDICDTGGKEPFSPLHGLCIPYSDVILLCFSVVQPQSFQNAITYWLSRARRSNSKIPIILVGTQSDLVHDLKTLLKLDQLKQKPITEKEARGRAQQMHAATYMECSALTQKNLKTVFDTAVLAAIDYHNANPIQTVTQLLPPALAEKSSSSTENKRHNHTKSWKKLVSCIGV</sequence>
<dbReference type="NCBIfam" id="TIGR00231">
    <property type="entry name" value="small_GTP"/>
    <property type="match status" value="1"/>
</dbReference>
<dbReference type="GO" id="GO:0003924">
    <property type="term" value="F:GTPase activity"/>
    <property type="evidence" value="ECO:0007669"/>
    <property type="project" value="InterPro"/>
</dbReference>
<dbReference type="SMART" id="SM00173">
    <property type="entry name" value="RAS"/>
    <property type="match status" value="1"/>
</dbReference>
<evidence type="ECO:0008006" key="8">
    <source>
        <dbReference type="Google" id="ProtNLM"/>
    </source>
</evidence>
<dbReference type="Proteomes" id="UP000682733">
    <property type="component" value="Unassembled WGS sequence"/>
</dbReference>
<dbReference type="GO" id="GO:0005525">
    <property type="term" value="F:GTP binding"/>
    <property type="evidence" value="ECO:0007669"/>
    <property type="project" value="UniProtKB-KW"/>
</dbReference>
<dbReference type="PROSITE" id="PS51420">
    <property type="entry name" value="RHO"/>
    <property type="match status" value="1"/>
</dbReference>
<dbReference type="AlphaFoldDB" id="A0A8S2I170"/>
<evidence type="ECO:0000256" key="4">
    <source>
        <dbReference type="SAM" id="MobiDB-lite"/>
    </source>
</evidence>
<dbReference type="InterPro" id="IPR027417">
    <property type="entry name" value="P-loop_NTPase"/>
</dbReference>
<evidence type="ECO:0000313" key="5">
    <source>
        <dbReference type="EMBL" id="CAF0907615.1"/>
    </source>
</evidence>
<dbReference type="Proteomes" id="UP000677228">
    <property type="component" value="Unassembled WGS sequence"/>
</dbReference>
<dbReference type="EMBL" id="CAJNOK010003600">
    <property type="protein sequence ID" value="CAF0907615.1"/>
    <property type="molecule type" value="Genomic_DNA"/>
</dbReference>
<keyword evidence="3" id="KW-0342">GTP-binding</keyword>
<feature type="region of interest" description="Disordered" evidence="4">
    <location>
        <begin position="31"/>
        <end position="53"/>
    </location>
</feature>
<dbReference type="PRINTS" id="PR00449">
    <property type="entry name" value="RASTRNSFRMNG"/>
</dbReference>
<proteinExistence type="inferred from homology"/>
<dbReference type="PANTHER" id="PTHR24072">
    <property type="entry name" value="RHO FAMILY GTPASE"/>
    <property type="match status" value="1"/>
</dbReference>
<comment type="caution">
    <text evidence="6">The sequence shown here is derived from an EMBL/GenBank/DDBJ whole genome shotgun (WGS) entry which is preliminary data.</text>
</comment>
<protein>
    <recommendedName>
        <fullName evidence="8">Rho GTPase</fullName>
    </recommendedName>
</protein>
<feature type="compositionally biased region" description="Low complexity" evidence="4">
    <location>
        <begin position="32"/>
        <end position="53"/>
    </location>
</feature>
<organism evidence="6 7">
    <name type="scientific">Didymodactylos carnosus</name>
    <dbReference type="NCBI Taxonomy" id="1234261"/>
    <lineage>
        <taxon>Eukaryota</taxon>
        <taxon>Metazoa</taxon>
        <taxon>Spiralia</taxon>
        <taxon>Gnathifera</taxon>
        <taxon>Rotifera</taxon>
        <taxon>Eurotatoria</taxon>
        <taxon>Bdelloidea</taxon>
        <taxon>Philodinida</taxon>
        <taxon>Philodinidae</taxon>
        <taxon>Didymodactylos</taxon>
    </lineage>
</organism>
<gene>
    <name evidence="5" type="ORF">OVA965_LOCUS9954</name>
    <name evidence="6" type="ORF">TMI583_LOCUS9950</name>
</gene>
<evidence type="ECO:0000256" key="2">
    <source>
        <dbReference type="ARBA" id="ARBA00022741"/>
    </source>
</evidence>
<dbReference type="FunFam" id="3.40.50.300:FF:001179">
    <property type="entry name" value="Rho family GTPase"/>
    <property type="match status" value="1"/>
</dbReference>
<evidence type="ECO:0000313" key="6">
    <source>
        <dbReference type="EMBL" id="CAF3687212.1"/>
    </source>
</evidence>
<dbReference type="SMART" id="SM00174">
    <property type="entry name" value="RHO"/>
    <property type="match status" value="1"/>
</dbReference>
<dbReference type="PROSITE" id="PS51419">
    <property type="entry name" value="RAB"/>
    <property type="match status" value="1"/>
</dbReference>
<dbReference type="SUPFAM" id="SSF52540">
    <property type="entry name" value="P-loop containing nucleoside triphosphate hydrolases"/>
    <property type="match status" value="1"/>
</dbReference>
<reference evidence="6" key="1">
    <citation type="submission" date="2021-02" db="EMBL/GenBank/DDBJ databases">
        <authorList>
            <person name="Nowell W R."/>
        </authorList>
    </citation>
    <scope>NUCLEOTIDE SEQUENCE</scope>
</reference>
<comment type="similarity">
    <text evidence="1">Belongs to the small GTPase superfamily. Rho family.</text>
</comment>
<evidence type="ECO:0000313" key="7">
    <source>
        <dbReference type="Proteomes" id="UP000682733"/>
    </source>
</evidence>
<dbReference type="GO" id="GO:0007264">
    <property type="term" value="P:small GTPase-mediated signal transduction"/>
    <property type="evidence" value="ECO:0007669"/>
    <property type="project" value="InterPro"/>
</dbReference>
<evidence type="ECO:0000256" key="3">
    <source>
        <dbReference type="ARBA" id="ARBA00023134"/>
    </source>
</evidence>
<dbReference type="PROSITE" id="PS51421">
    <property type="entry name" value="RAS"/>
    <property type="match status" value="1"/>
</dbReference>
<keyword evidence="2" id="KW-0547">Nucleotide-binding</keyword>
<dbReference type="InterPro" id="IPR005225">
    <property type="entry name" value="Small_GTP-bd"/>
</dbReference>
<name>A0A8S2I170_9BILA</name>
<dbReference type="InterPro" id="IPR003578">
    <property type="entry name" value="Small_GTPase_Rho"/>
</dbReference>
<dbReference type="Gene3D" id="3.40.50.300">
    <property type="entry name" value="P-loop containing nucleotide triphosphate hydrolases"/>
    <property type="match status" value="1"/>
</dbReference>
<evidence type="ECO:0000256" key="1">
    <source>
        <dbReference type="ARBA" id="ARBA00010142"/>
    </source>
</evidence>
<accession>A0A8S2I170</accession>
<dbReference type="InterPro" id="IPR001806">
    <property type="entry name" value="Small_GTPase"/>
</dbReference>
<dbReference type="SMART" id="SM00175">
    <property type="entry name" value="RAB"/>
    <property type="match status" value="1"/>
</dbReference>
<dbReference type="Pfam" id="PF00071">
    <property type="entry name" value="Ras"/>
    <property type="match status" value="1"/>
</dbReference>